<dbReference type="InterPro" id="IPR003755">
    <property type="entry name" value="HPr(Ser)_kin/Pase"/>
</dbReference>
<comment type="function">
    <text evidence="14">Catalyzes the ATP- as well as the pyrophosphate-dependent phosphorylation of a specific serine residue in HPr, a phosphocarrier protein of the phosphoenolpyruvate-dependent sugar phosphotransferase system (PTS). HprK/P also catalyzes the pyrophosphate-producing, inorganic phosphate-dependent dephosphorylation (phosphorolysis) of seryl-phosphorylated HPr (P-Ser-HPr). The two antagonistic activities of HprK/P are regulated by several intracellular metabolites, which change their concentration in response to the absence or presence of rapidly metabolisable carbon sources (glucose, fructose, etc.) in the growth medium. Therefore, by controlling the phosphorylation state of HPr, HPrK/P is a sensor enzyme that plays a major role in the regulation of carbon metabolism and sugar transport: it mediates carbon catabolite repression (CCR), and regulates PTS-catalyzed carbohydrate uptake and inducer exclusion.</text>
</comment>
<dbReference type="SUPFAM" id="SSF75138">
    <property type="entry name" value="HprK N-terminal domain-like"/>
    <property type="match status" value="1"/>
</dbReference>
<feature type="region of interest" description="Important for the catalytic mechanism of both phosphorylation and dephosphorylation" evidence="14">
    <location>
        <begin position="198"/>
        <end position="207"/>
    </location>
</feature>
<dbReference type="CDD" id="cd01918">
    <property type="entry name" value="HprK_C"/>
    <property type="match status" value="1"/>
</dbReference>
<dbReference type="GO" id="GO:0004712">
    <property type="term" value="F:protein serine/threonine/tyrosine kinase activity"/>
    <property type="evidence" value="ECO:0007669"/>
    <property type="project" value="UniProtKB-UniRule"/>
</dbReference>
<dbReference type="SUPFAM" id="SSF53795">
    <property type="entry name" value="PEP carboxykinase-like"/>
    <property type="match status" value="1"/>
</dbReference>
<feature type="domain" description="HPr kinase/phosphorylase C-terminal" evidence="16">
    <location>
        <begin position="128"/>
        <end position="296"/>
    </location>
</feature>
<dbReference type="Gene3D" id="3.40.1390.20">
    <property type="entry name" value="HprK N-terminal domain-like"/>
    <property type="match status" value="1"/>
</dbReference>
<feature type="binding site" evidence="14">
    <location>
        <position position="158"/>
    </location>
    <ligand>
        <name>Mg(2+)</name>
        <dbReference type="ChEBI" id="CHEBI:18420"/>
    </ligand>
</feature>
<evidence type="ECO:0000256" key="4">
    <source>
        <dbReference type="ARBA" id="ARBA00022527"/>
    </source>
</evidence>
<dbReference type="EC" id="2.7.4.-" evidence="14"/>
<feature type="binding site" evidence="14">
    <location>
        <position position="199"/>
    </location>
    <ligand>
        <name>Mg(2+)</name>
        <dbReference type="ChEBI" id="CHEBI:18420"/>
    </ligand>
</feature>
<evidence type="ECO:0000313" key="17">
    <source>
        <dbReference type="EMBL" id="OOM81659.1"/>
    </source>
</evidence>
<dbReference type="InterPro" id="IPR028979">
    <property type="entry name" value="Ser_kin/Pase_Hpr-like_N_sf"/>
</dbReference>
<comment type="domain">
    <text evidence="14">The Walker A ATP-binding motif also binds Pi and PPi.</text>
</comment>
<evidence type="ECO:0000259" key="15">
    <source>
        <dbReference type="Pfam" id="PF02603"/>
    </source>
</evidence>
<evidence type="ECO:0000256" key="13">
    <source>
        <dbReference type="ARBA" id="ARBA00047657"/>
    </source>
</evidence>
<dbReference type="InterPro" id="IPR011104">
    <property type="entry name" value="Hpr_kin/Pase_C"/>
</dbReference>
<keyword evidence="18" id="KW-1185">Reference proteome</keyword>
<keyword evidence="6 14" id="KW-0479">Metal-binding</keyword>
<comment type="catalytic activity">
    <reaction evidence="13 14">
        <text>[HPr protein]-O-phospho-L-serine + phosphate + H(+) = [HPr protein]-L-serine + diphosphate</text>
        <dbReference type="Rhea" id="RHEA:46604"/>
        <dbReference type="Rhea" id="RHEA-COMP:11602"/>
        <dbReference type="Rhea" id="RHEA-COMP:11603"/>
        <dbReference type="ChEBI" id="CHEBI:15378"/>
        <dbReference type="ChEBI" id="CHEBI:29999"/>
        <dbReference type="ChEBI" id="CHEBI:33019"/>
        <dbReference type="ChEBI" id="CHEBI:43474"/>
        <dbReference type="ChEBI" id="CHEBI:83421"/>
    </reaction>
</comment>
<feature type="active site" evidence="14">
    <location>
        <position position="240"/>
    </location>
</feature>
<evidence type="ECO:0000256" key="7">
    <source>
        <dbReference type="ARBA" id="ARBA00022741"/>
    </source>
</evidence>
<feature type="region of interest" description="Important for the catalytic mechanism of dephosphorylation" evidence="14">
    <location>
        <begin position="261"/>
        <end position="266"/>
    </location>
</feature>
<comment type="catalytic activity">
    <reaction evidence="1 14">
        <text>[HPr protein]-L-serine + ATP = [HPr protein]-O-phospho-L-serine + ADP + H(+)</text>
        <dbReference type="Rhea" id="RHEA:46600"/>
        <dbReference type="Rhea" id="RHEA-COMP:11602"/>
        <dbReference type="Rhea" id="RHEA-COMP:11603"/>
        <dbReference type="ChEBI" id="CHEBI:15378"/>
        <dbReference type="ChEBI" id="CHEBI:29999"/>
        <dbReference type="ChEBI" id="CHEBI:30616"/>
        <dbReference type="ChEBI" id="CHEBI:83421"/>
        <dbReference type="ChEBI" id="CHEBI:456216"/>
    </reaction>
</comment>
<dbReference type="GO" id="GO:0004674">
    <property type="term" value="F:protein serine/threonine kinase activity"/>
    <property type="evidence" value="ECO:0007669"/>
    <property type="project" value="UniProtKB-KW"/>
</dbReference>
<accession>A0A1S8TVM4</accession>
<dbReference type="AlphaFoldDB" id="A0A1S8TVM4"/>
<evidence type="ECO:0000256" key="5">
    <source>
        <dbReference type="ARBA" id="ARBA00022679"/>
    </source>
</evidence>
<dbReference type="RefSeq" id="WP_077846248.1">
    <property type="nucleotide sequence ID" value="NZ_LZZM01000057.1"/>
</dbReference>
<evidence type="ECO:0000256" key="1">
    <source>
        <dbReference type="ARBA" id="ARBA00001120"/>
    </source>
</evidence>
<protein>
    <recommendedName>
        <fullName evidence="14">HPr kinase/phosphorylase</fullName>
        <shortName evidence="14">HPrK/P</shortName>
        <ecNumber evidence="14">2.7.11.-</ecNumber>
        <ecNumber evidence="14">2.7.4.-</ecNumber>
    </recommendedName>
    <alternativeName>
        <fullName evidence="14">HPr(Ser) kinase/phosphorylase</fullName>
    </alternativeName>
</protein>
<comment type="subunit">
    <text evidence="14">Homohexamer.</text>
</comment>
<dbReference type="GO" id="GO:0000287">
    <property type="term" value="F:magnesium ion binding"/>
    <property type="evidence" value="ECO:0007669"/>
    <property type="project" value="UniProtKB-UniRule"/>
</dbReference>
<keyword evidence="7 14" id="KW-0547">Nucleotide-binding</keyword>
<evidence type="ECO:0000256" key="11">
    <source>
        <dbReference type="ARBA" id="ARBA00023268"/>
    </source>
</evidence>
<comment type="miscellaneous">
    <text evidence="14">Both phosphorylation and phosphorolysis are carried out by the same active site and suggest a common mechanism for both reactions.</text>
</comment>
<evidence type="ECO:0000256" key="12">
    <source>
        <dbReference type="ARBA" id="ARBA00023277"/>
    </source>
</evidence>
<feature type="binding site" evidence="14">
    <location>
        <begin position="151"/>
        <end position="158"/>
    </location>
    <ligand>
        <name>ATP</name>
        <dbReference type="ChEBI" id="CHEBI:30616"/>
    </ligand>
</feature>
<evidence type="ECO:0000256" key="6">
    <source>
        <dbReference type="ARBA" id="ARBA00022723"/>
    </source>
</evidence>
<dbReference type="EC" id="2.7.11.-" evidence="14"/>
<dbReference type="Pfam" id="PF02603">
    <property type="entry name" value="Hpr_kinase_N"/>
    <property type="match status" value="1"/>
</dbReference>
<dbReference type="Pfam" id="PF07475">
    <property type="entry name" value="Hpr_kinase_C"/>
    <property type="match status" value="1"/>
</dbReference>
<evidence type="ECO:0000256" key="14">
    <source>
        <dbReference type="HAMAP-Rule" id="MF_01249"/>
    </source>
</evidence>
<keyword evidence="12 14" id="KW-0119">Carbohydrate metabolism</keyword>
<keyword evidence="9 14" id="KW-0067">ATP-binding</keyword>
<evidence type="ECO:0000256" key="3">
    <source>
        <dbReference type="ARBA" id="ARBA00006883"/>
    </source>
</evidence>
<dbReference type="FunFam" id="3.40.50.300:FF:000174">
    <property type="entry name" value="HPr kinase/phosphorylase"/>
    <property type="match status" value="1"/>
</dbReference>
<feature type="active site" evidence="14">
    <location>
        <position position="136"/>
    </location>
</feature>
<keyword evidence="8 14" id="KW-0418">Kinase</keyword>
<dbReference type="GO" id="GO:0000155">
    <property type="term" value="F:phosphorelay sensor kinase activity"/>
    <property type="evidence" value="ECO:0007669"/>
    <property type="project" value="InterPro"/>
</dbReference>
<dbReference type="PANTHER" id="PTHR30305:SF1">
    <property type="entry name" value="HPR KINASE_PHOSPHORYLASE"/>
    <property type="match status" value="1"/>
</dbReference>
<comment type="cofactor">
    <cofactor evidence="2 14">
        <name>Mg(2+)</name>
        <dbReference type="ChEBI" id="CHEBI:18420"/>
    </cofactor>
</comment>
<dbReference type="GO" id="GO:0005524">
    <property type="term" value="F:ATP binding"/>
    <property type="evidence" value="ECO:0007669"/>
    <property type="project" value="UniProtKB-UniRule"/>
</dbReference>
<evidence type="ECO:0000313" key="18">
    <source>
        <dbReference type="Proteomes" id="UP000190890"/>
    </source>
</evidence>
<dbReference type="OrthoDB" id="9778803at2"/>
<dbReference type="STRING" id="29367.CLPUN_10150"/>
<dbReference type="HAMAP" id="MF_01249">
    <property type="entry name" value="HPr_kinase"/>
    <property type="match status" value="1"/>
</dbReference>
<dbReference type="InterPro" id="IPR027417">
    <property type="entry name" value="P-loop_NTPase"/>
</dbReference>
<dbReference type="Gene3D" id="3.40.50.300">
    <property type="entry name" value="P-loop containing nucleotide triphosphate hydrolases"/>
    <property type="match status" value="1"/>
</dbReference>
<dbReference type="GO" id="GO:0006109">
    <property type="term" value="P:regulation of carbohydrate metabolic process"/>
    <property type="evidence" value="ECO:0007669"/>
    <property type="project" value="UniProtKB-UniRule"/>
</dbReference>
<keyword evidence="11 14" id="KW-0511">Multifunctional enzyme</keyword>
<comment type="similarity">
    <text evidence="3 14">Belongs to the HPrK/P family.</text>
</comment>
<keyword evidence="4 14" id="KW-0723">Serine/threonine-protein kinase</keyword>
<evidence type="ECO:0000256" key="2">
    <source>
        <dbReference type="ARBA" id="ARBA00001946"/>
    </source>
</evidence>
<feature type="domain" description="HPr(Ser) kinase/phosphorylase N-terminal" evidence="15">
    <location>
        <begin position="3"/>
        <end position="125"/>
    </location>
</feature>
<keyword evidence="10 14" id="KW-0460">Magnesium</keyword>
<evidence type="ECO:0000256" key="9">
    <source>
        <dbReference type="ARBA" id="ARBA00022840"/>
    </source>
</evidence>
<evidence type="ECO:0000256" key="8">
    <source>
        <dbReference type="ARBA" id="ARBA00022777"/>
    </source>
</evidence>
<feature type="active site" description="Proton acceptor; for phosphorylation activity. Proton donor; for dephosphorylation activity" evidence="14">
    <location>
        <position position="175"/>
    </location>
</feature>
<reference evidence="17 18" key="1">
    <citation type="submission" date="2016-05" db="EMBL/GenBank/DDBJ databases">
        <title>Microbial solvent formation.</title>
        <authorList>
            <person name="Poehlein A."/>
            <person name="Montoya Solano J.D."/>
            <person name="Flitsch S."/>
            <person name="Krabben P."/>
            <person name="Duerre P."/>
            <person name="Daniel R."/>
        </authorList>
    </citation>
    <scope>NUCLEOTIDE SEQUENCE [LARGE SCALE GENOMIC DNA]</scope>
    <source>
        <strain evidence="17 18">DSM 2619</strain>
    </source>
</reference>
<keyword evidence="5 14" id="KW-0808">Transferase</keyword>
<dbReference type="NCBIfam" id="TIGR00679">
    <property type="entry name" value="hpr-ser"/>
    <property type="match status" value="1"/>
</dbReference>
<comment type="caution">
    <text evidence="17">The sequence shown here is derived from an EMBL/GenBank/DDBJ whole genome shotgun (WGS) entry which is preliminary data.</text>
</comment>
<dbReference type="InterPro" id="IPR011126">
    <property type="entry name" value="Hpr_kin/Pase_Hpr_N"/>
</dbReference>
<dbReference type="PANTHER" id="PTHR30305">
    <property type="entry name" value="PROTEIN YJDM-RELATED"/>
    <property type="match status" value="1"/>
</dbReference>
<sequence>MGVLVKKLLDDLNLEVLVEGKDDVEISVNDINRPGLQLAGFYNYFAPERIQVIGKAEWSFLDYMQIELRKKRVKKYFSFDINCLIVTRGLEPHPEFIKEAKKHNVWVVRSNLVTTQFISKTTIYLADKLAPETRLHGVLVDVSGIGILITGESGIGKSETALELIKRGHRLITDDAVDIKEIDGQLIGRSPKITIGMLEVRGIGIIDVTTLYGLSSVVEEKEIKLVMHFEHWKDDNDYDRLGIDNEYMNILGVNAKKLTVPVRPGRNIAVIIEAAAVNYRHALMSKITPVDVIESRMNDVNDL</sequence>
<feature type="active site" evidence="14">
    <location>
        <position position="157"/>
    </location>
</feature>
<evidence type="ECO:0000259" key="16">
    <source>
        <dbReference type="Pfam" id="PF07475"/>
    </source>
</evidence>
<gene>
    <name evidence="14 17" type="primary">hprK</name>
    <name evidence="17" type="ORF">CLPUN_10150</name>
</gene>
<evidence type="ECO:0000256" key="10">
    <source>
        <dbReference type="ARBA" id="ARBA00022842"/>
    </source>
</evidence>
<name>A0A1S8TVM4_9CLOT</name>
<dbReference type="EMBL" id="LZZM01000057">
    <property type="protein sequence ID" value="OOM81659.1"/>
    <property type="molecule type" value="Genomic_DNA"/>
</dbReference>
<organism evidence="17 18">
    <name type="scientific">Clostridium puniceum</name>
    <dbReference type="NCBI Taxonomy" id="29367"/>
    <lineage>
        <taxon>Bacteria</taxon>
        <taxon>Bacillati</taxon>
        <taxon>Bacillota</taxon>
        <taxon>Clostridia</taxon>
        <taxon>Eubacteriales</taxon>
        <taxon>Clostridiaceae</taxon>
        <taxon>Clostridium</taxon>
    </lineage>
</organism>
<dbReference type="Proteomes" id="UP000190890">
    <property type="component" value="Unassembled WGS sequence"/>
</dbReference>
<proteinExistence type="inferred from homology"/>